<keyword evidence="9" id="KW-1185">Reference proteome</keyword>
<evidence type="ECO:0000256" key="3">
    <source>
        <dbReference type="ARBA" id="ARBA00022989"/>
    </source>
</evidence>
<comment type="catalytic activity">
    <reaction evidence="5">
        <text>chloride(in) = chloride(out)</text>
        <dbReference type="Rhea" id="RHEA:29823"/>
        <dbReference type="ChEBI" id="CHEBI:17996"/>
    </reaction>
</comment>
<dbReference type="Proteomes" id="UP001476798">
    <property type="component" value="Unassembled WGS sequence"/>
</dbReference>
<name>A0ABV0Q2T2_9TELE</name>
<keyword evidence="7" id="KW-0813">Transport</keyword>
<evidence type="ECO:0000256" key="5">
    <source>
        <dbReference type="ARBA" id="ARBA00024167"/>
    </source>
</evidence>
<feature type="non-terminal residue" evidence="8">
    <location>
        <position position="1"/>
    </location>
</feature>
<dbReference type="EMBL" id="JAHRIO010095304">
    <property type="protein sequence ID" value="MEQ2190044.1"/>
    <property type="molecule type" value="Genomic_DNA"/>
</dbReference>
<organism evidence="8 9">
    <name type="scientific">Goodea atripinnis</name>
    <dbReference type="NCBI Taxonomy" id="208336"/>
    <lineage>
        <taxon>Eukaryota</taxon>
        <taxon>Metazoa</taxon>
        <taxon>Chordata</taxon>
        <taxon>Craniata</taxon>
        <taxon>Vertebrata</taxon>
        <taxon>Euteleostomi</taxon>
        <taxon>Actinopterygii</taxon>
        <taxon>Neopterygii</taxon>
        <taxon>Teleostei</taxon>
        <taxon>Neoteleostei</taxon>
        <taxon>Acanthomorphata</taxon>
        <taxon>Ovalentaria</taxon>
        <taxon>Atherinomorphae</taxon>
        <taxon>Cyprinodontiformes</taxon>
        <taxon>Goodeidae</taxon>
        <taxon>Goodea</taxon>
    </lineage>
</organism>
<comment type="subcellular location">
    <subcellularLocation>
        <location evidence="7">Cell membrane</location>
        <topology evidence="7">Multi-pass membrane protein</topology>
    </subcellularLocation>
    <subcellularLocation>
        <location evidence="1">Membrane</location>
    </subcellularLocation>
</comment>
<comment type="caution">
    <text evidence="8">The sequence shown here is derived from an EMBL/GenBank/DDBJ whole genome shotgun (WGS) entry which is preliminary data.</text>
</comment>
<dbReference type="InterPro" id="IPR021134">
    <property type="entry name" value="Bestrophin-like"/>
</dbReference>
<keyword evidence="7" id="KW-0869">Chloride channel</keyword>
<evidence type="ECO:0000313" key="9">
    <source>
        <dbReference type="Proteomes" id="UP001476798"/>
    </source>
</evidence>
<evidence type="ECO:0000256" key="6">
    <source>
        <dbReference type="ARBA" id="ARBA00034769"/>
    </source>
</evidence>
<evidence type="ECO:0000256" key="7">
    <source>
        <dbReference type="RuleBase" id="RU363126"/>
    </source>
</evidence>
<keyword evidence="7" id="KW-0406">Ion transport</keyword>
<dbReference type="Pfam" id="PF01062">
    <property type="entry name" value="Bestrophin"/>
    <property type="match status" value="1"/>
</dbReference>
<protein>
    <recommendedName>
        <fullName evidence="7">Bestrophin homolog</fullName>
    </recommendedName>
</protein>
<feature type="transmembrane region" description="Helical" evidence="7">
    <location>
        <begin position="40"/>
        <end position="57"/>
    </location>
</feature>
<keyword evidence="7" id="KW-1003">Cell membrane</keyword>
<comment type="caution">
    <text evidence="7">Lacks conserved residue(s) required for the propagation of feature annotation.</text>
</comment>
<evidence type="ECO:0000256" key="2">
    <source>
        <dbReference type="ARBA" id="ARBA00022692"/>
    </source>
</evidence>
<evidence type="ECO:0000256" key="1">
    <source>
        <dbReference type="ARBA" id="ARBA00004370"/>
    </source>
</evidence>
<proteinExistence type="inferred from homology"/>
<keyword evidence="3 7" id="KW-1133">Transmembrane helix</keyword>
<sequence length="63" mass="7270">PRLLMTVTYTARVANARFCGFSKLLLAWKGSIYKVLYKEFLAFFAMYAAISITYRITKPKLVL</sequence>
<comment type="similarity">
    <text evidence="6 7">Belongs to the anion channel-forming bestrophin (TC 1.A.46) family. Calcium-sensitive chloride channel subfamily.</text>
</comment>
<accession>A0ABV0Q2T2</accession>
<dbReference type="PANTHER" id="PTHR10736:SF1">
    <property type="entry name" value="BESTROPHIN-2"/>
    <property type="match status" value="1"/>
</dbReference>
<reference evidence="8 9" key="1">
    <citation type="submission" date="2021-06" db="EMBL/GenBank/DDBJ databases">
        <authorList>
            <person name="Palmer J.M."/>
        </authorList>
    </citation>
    <scope>NUCLEOTIDE SEQUENCE [LARGE SCALE GENOMIC DNA]</scope>
    <source>
        <strain evidence="8 9">GA_2019</strain>
        <tissue evidence="8">Muscle</tissue>
    </source>
</reference>
<dbReference type="PANTHER" id="PTHR10736">
    <property type="entry name" value="BESTROPHIN"/>
    <property type="match status" value="1"/>
</dbReference>
<gene>
    <name evidence="8" type="primary">BEST4</name>
    <name evidence="8" type="ORF">GOODEAATRI_031429</name>
</gene>
<keyword evidence="4 7" id="KW-0472">Membrane</keyword>
<keyword evidence="7" id="KW-0407">Ion channel</keyword>
<comment type="function">
    <text evidence="7">Forms chloride channels.</text>
</comment>
<dbReference type="InterPro" id="IPR000615">
    <property type="entry name" value="Bestrophin"/>
</dbReference>
<evidence type="ECO:0000256" key="4">
    <source>
        <dbReference type="ARBA" id="ARBA00023136"/>
    </source>
</evidence>
<evidence type="ECO:0000313" key="8">
    <source>
        <dbReference type="EMBL" id="MEQ2190044.1"/>
    </source>
</evidence>
<keyword evidence="2 7" id="KW-0812">Transmembrane</keyword>
<keyword evidence="7" id="KW-0868">Chloride</keyword>